<name>A0A9J6CYQ4_RHIMP</name>
<sequence length="175" mass="19369">MVGHLLKSIAEDVYNFLIGREDLTSVSAVQRHCRTFEKLKTRRIAPKLVGWQMVTTVTSVDVSPSADLAVTIRAIVREELQRQGGWVDETSLHPPTSPPYYTAAPLGPLQPSVCVTDISETKLRGHVVTHSRPTSDMAQASSRPRHTEYLNESTLGIWSVPYITEMLTGSLNENA</sequence>
<evidence type="ECO:0000313" key="2">
    <source>
        <dbReference type="EMBL" id="KAH7957912.1"/>
    </source>
</evidence>
<protein>
    <submittedName>
        <fullName evidence="2">Uncharacterized protein</fullName>
    </submittedName>
</protein>
<organism evidence="2 3">
    <name type="scientific">Rhipicephalus microplus</name>
    <name type="common">Cattle tick</name>
    <name type="synonym">Boophilus microplus</name>
    <dbReference type="NCBI Taxonomy" id="6941"/>
    <lineage>
        <taxon>Eukaryota</taxon>
        <taxon>Metazoa</taxon>
        <taxon>Ecdysozoa</taxon>
        <taxon>Arthropoda</taxon>
        <taxon>Chelicerata</taxon>
        <taxon>Arachnida</taxon>
        <taxon>Acari</taxon>
        <taxon>Parasitiformes</taxon>
        <taxon>Ixodida</taxon>
        <taxon>Ixodoidea</taxon>
        <taxon>Ixodidae</taxon>
        <taxon>Rhipicephalinae</taxon>
        <taxon>Rhipicephalus</taxon>
        <taxon>Boophilus</taxon>
    </lineage>
</organism>
<dbReference type="AlphaFoldDB" id="A0A9J6CYQ4"/>
<accession>A0A9J6CYQ4</accession>
<evidence type="ECO:0000313" key="3">
    <source>
        <dbReference type="Proteomes" id="UP000821866"/>
    </source>
</evidence>
<keyword evidence="3" id="KW-1185">Reference proteome</keyword>
<reference evidence="2" key="1">
    <citation type="journal article" date="2020" name="Cell">
        <title>Large-Scale Comparative Analyses of Tick Genomes Elucidate Their Genetic Diversity and Vector Capacities.</title>
        <authorList>
            <consortium name="Tick Genome and Microbiome Consortium (TIGMIC)"/>
            <person name="Jia N."/>
            <person name="Wang J."/>
            <person name="Shi W."/>
            <person name="Du L."/>
            <person name="Sun Y."/>
            <person name="Zhan W."/>
            <person name="Jiang J.F."/>
            <person name="Wang Q."/>
            <person name="Zhang B."/>
            <person name="Ji P."/>
            <person name="Bell-Sakyi L."/>
            <person name="Cui X.M."/>
            <person name="Yuan T.T."/>
            <person name="Jiang B.G."/>
            <person name="Yang W.F."/>
            <person name="Lam T.T."/>
            <person name="Chang Q.C."/>
            <person name="Ding S.J."/>
            <person name="Wang X.J."/>
            <person name="Zhu J.G."/>
            <person name="Ruan X.D."/>
            <person name="Zhao L."/>
            <person name="Wei J.T."/>
            <person name="Ye R.Z."/>
            <person name="Que T.C."/>
            <person name="Du C.H."/>
            <person name="Zhou Y.H."/>
            <person name="Cheng J.X."/>
            <person name="Dai P.F."/>
            <person name="Guo W.B."/>
            <person name="Han X.H."/>
            <person name="Huang E.J."/>
            <person name="Li L.F."/>
            <person name="Wei W."/>
            <person name="Gao Y.C."/>
            <person name="Liu J.Z."/>
            <person name="Shao H.Z."/>
            <person name="Wang X."/>
            <person name="Wang C.C."/>
            <person name="Yang T.C."/>
            <person name="Huo Q.B."/>
            <person name="Li W."/>
            <person name="Chen H.Y."/>
            <person name="Chen S.E."/>
            <person name="Zhou L.G."/>
            <person name="Ni X.B."/>
            <person name="Tian J.H."/>
            <person name="Sheng Y."/>
            <person name="Liu T."/>
            <person name="Pan Y.S."/>
            <person name="Xia L.Y."/>
            <person name="Li J."/>
            <person name="Zhao F."/>
            <person name="Cao W.C."/>
        </authorList>
    </citation>
    <scope>NUCLEOTIDE SEQUENCE</scope>
    <source>
        <strain evidence="2">Rmic-2018</strain>
    </source>
</reference>
<evidence type="ECO:0000256" key="1">
    <source>
        <dbReference type="SAM" id="MobiDB-lite"/>
    </source>
</evidence>
<comment type="caution">
    <text evidence="2">The sequence shown here is derived from an EMBL/GenBank/DDBJ whole genome shotgun (WGS) entry which is preliminary data.</text>
</comment>
<dbReference type="EMBL" id="JABSTU010004764">
    <property type="protein sequence ID" value="KAH7957912.1"/>
    <property type="molecule type" value="Genomic_DNA"/>
</dbReference>
<feature type="compositionally biased region" description="Polar residues" evidence="1">
    <location>
        <begin position="131"/>
        <end position="142"/>
    </location>
</feature>
<dbReference type="Proteomes" id="UP000821866">
    <property type="component" value="Unassembled WGS sequence"/>
</dbReference>
<feature type="region of interest" description="Disordered" evidence="1">
    <location>
        <begin position="126"/>
        <end position="146"/>
    </location>
</feature>
<gene>
    <name evidence="2" type="ORF">HPB51_028104</name>
</gene>
<reference evidence="2" key="2">
    <citation type="submission" date="2021-09" db="EMBL/GenBank/DDBJ databases">
        <authorList>
            <person name="Jia N."/>
            <person name="Wang J."/>
            <person name="Shi W."/>
            <person name="Du L."/>
            <person name="Sun Y."/>
            <person name="Zhan W."/>
            <person name="Jiang J."/>
            <person name="Wang Q."/>
            <person name="Zhang B."/>
            <person name="Ji P."/>
            <person name="Sakyi L.B."/>
            <person name="Cui X."/>
            <person name="Yuan T."/>
            <person name="Jiang B."/>
            <person name="Yang W."/>
            <person name="Lam T.T.-Y."/>
            <person name="Chang Q."/>
            <person name="Ding S."/>
            <person name="Wang X."/>
            <person name="Zhu J."/>
            <person name="Ruan X."/>
            <person name="Zhao L."/>
            <person name="Wei J."/>
            <person name="Que T."/>
            <person name="Du C."/>
            <person name="Cheng J."/>
            <person name="Dai P."/>
            <person name="Han X."/>
            <person name="Huang E."/>
            <person name="Gao Y."/>
            <person name="Liu J."/>
            <person name="Shao H."/>
            <person name="Ye R."/>
            <person name="Li L."/>
            <person name="Wei W."/>
            <person name="Wang X."/>
            <person name="Wang C."/>
            <person name="Huo Q."/>
            <person name="Li W."/>
            <person name="Guo W."/>
            <person name="Chen H."/>
            <person name="Chen S."/>
            <person name="Zhou L."/>
            <person name="Zhou L."/>
            <person name="Ni X."/>
            <person name="Tian J."/>
            <person name="Zhou Y."/>
            <person name="Sheng Y."/>
            <person name="Liu T."/>
            <person name="Pan Y."/>
            <person name="Xia L."/>
            <person name="Li J."/>
            <person name="Zhao F."/>
            <person name="Cao W."/>
        </authorList>
    </citation>
    <scope>NUCLEOTIDE SEQUENCE</scope>
    <source>
        <strain evidence="2">Rmic-2018</strain>
        <tissue evidence="2">Larvae</tissue>
    </source>
</reference>
<proteinExistence type="predicted"/>